<dbReference type="HOGENOM" id="CLU_2848245_0_0_7"/>
<sequence>MSRPSKRYPEEMKGSESVTFRIRNRLKKLQETAQQGFHNNAGGQLHETNLRRQLPVHRQYTAGET</sequence>
<evidence type="ECO:0000256" key="1">
    <source>
        <dbReference type="SAM" id="MobiDB-lite"/>
    </source>
</evidence>
<dbReference type="AlphaFoldDB" id="Q2LWA3"/>
<dbReference type="Proteomes" id="UP000001933">
    <property type="component" value="Chromosome"/>
</dbReference>
<keyword evidence="3" id="KW-1185">Reference proteome</keyword>
<gene>
    <name evidence="2" type="ORF">SYN_01254</name>
</gene>
<evidence type="ECO:0000313" key="2">
    <source>
        <dbReference type="EMBL" id="ABC78364.1"/>
    </source>
</evidence>
<protein>
    <submittedName>
        <fullName evidence="2">Hypothetical cytosolic protein</fullName>
    </submittedName>
</protein>
<organism evidence="2 3">
    <name type="scientific">Syntrophus aciditrophicus (strain SB)</name>
    <dbReference type="NCBI Taxonomy" id="56780"/>
    <lineage>
        <taxon>Bacteria</taxon>
        <taxon>Pseudomonadati</taxon>
        <taxon>Thermodesulfobacteriota</taxon>
        <taxon>Syntrophia</taxon>
        <taxon>Syntrophales</taxon>
        <taxon>Syntrophaceae</taxon>
        <taxon>Syntrophus</taxon>
    </lineage>
</organism>
<name>Q2LWA3_SYNAS</name>
<proteinExistence type="predicted"/>
<reference evidence="2 3" key="1">
    <citation type="journal article" date="2007" name="Proc. Natl. Acad. Sci. U.S.A.">
        <title>The genome of Syntrophus aciditrophicus: life at the thermodynamic limit of microbial growth.</title>
        <authorList>
            <person name="McInerney M.J."/>
            <person name="Rohlin L."/>
            <person name="Mouttaki H."/>
            <person name="Kim U."/>
            <person name="Krupp R.S."/>
            <person name="Rios-Hernandez L."/>
            <person name="Sieber J."/>
            <person name="Struchtemeyer C.G."/>
            <person name="Bhattacharyya A."/>
            <person name="Campbell J.W."/>
            <person name="Gunsalus R.P."/>
        </authorList>
    </citation>
    <scope>NUCLEOTIDE SEQUENCE [LARGE SCALE GENOMIC DNA]</scope>
    <source>
        <strain evidence="2 3">SB</strain>
    </source>
</reference>
<dbReference type="InParanoid" id="Q2LWA3"/>
<evidence type="ECO:0000313" key="3">
    <source>
        <dbReference type="Proteomes" id="UP000001933"/>
    </source>
</evidence>
<accession>Q2LWA3</accession>
<feature type="region of interest" description="Disordered" evidence="1">
    <location>
        <begin position="36"/>
        <end position="65"/>
    </location>
</feature>
<dbReference type="KEGG" id="sat:SYN_01254"/>
<dbReference type="EMBL" id="CP000252">
    <property type="protein sequence ID" value="ABC78364.1"/>
    <property type="molecule type" value="Genomic_DNA"/>
</dbReference>